<dbReference type="AlphaFoldDB" id="A0A2K4YHQ1"/>
<dbReference type="Proteomes" id="UP000236318">
    <property type="component" value="Unassembled WGS sequence"/>
</dbReference>
<accession>A0A2K4YHQ1</accession>
<organism evidence="1 2">
    <name type="scientific">Mycobacterium ahvazicum</name>
    <dbReference type="NCBI Taxonomy" id="1964395"/>
    <lineage>
        <taxon>Bacteria</taxon>
        <taxon>Bacillati</taxon>
        <taxon>Actinomycetota</taxon>
        <taxon>Actinomycetes</taxon>
        <taxon>Mycobacteriales</taxon>
        <taxon>Mycobacteriaceae</taxon>
        <taxon>Mycobacterium</taxon>
        <taxon>Mycobacterium simiae complex</taxon>
    </lineage>
</organism>
<comment type="caution">
    <text evidence="1">The sequence shown here is derived from an EMBL/GenBank/DDBJ whole genome shotgun (WGS) entry which is preliminary data.</text>
</comment>
<reference evidence="1" key="1">
    <citation type="submission" date="2018-01" db="EMBL/GenBank/DDBJ databases">
        <authorList>
            <consortium name="Urmite Genomes"/>
        </authorList>
    </citation>
    <scope>NUCLEOTIDE SEQUENCE [LARGE SCALE GENOMIC DNA]</scope>
    <source>
        <strain evidence="1">AFP003</strain>
    </source>
</reference>
<protein>
    <submittedName>
        <fullName evidence="1">YbjQ family protein</fullName>
    </submittedName>
</protein>
<gene>
    <name evidence="1" type="ORF">MAAFP003_5013</name>
</gene>
<evidence type="ECO:0000313" key="1">
    <source>
        <dbReference type="EMBL" id="SOX56312.1"/>
    </source>
</evidence>
<dbReference type="EMBL" id="FXEG02000005">
    <property type="protein sequence ID" value="SOX56312.1"/>
    <property type="molecule type" value="Genomic_DNA"/>
</dbReference>
<evidence type="ECO:0000313" key="2">
    <source>
        <dbReference type="Proteomes" id="UP000236318"/>
    </source>
</evidence>
<keyword evidence="2" id="KW-1185">Reference proteome</keyword>
<proteinExistence type="predicted"/>
<sequence>MISQGAGFKAMFGAELQGMTKDLAESRNEAPNQARAG</sequence>
<name>A0A2K4YHQ1_9MYCO</name>